<dbReference type="EMBL" id="QDKL01000001">
    <property type="protein sequence ID" value="RZF22712.1"/>
    <property type="molecule type" value="Genomic_DNA"/>
</dbReference>
<gene>
    <name evidence="2" type="ORF">DAY19_02765</name>
</gene>
<evidence type="ECO:0008006" key="4">
    <source>
        <dbReference type="Google" id="ProtNLM"/>
    </source>
</evidence>
<comment type="caution">
    <text evidence="2">The sequence shown here is derived from an EMBL/GenBank/DDBJ whole genome shotgun (WGS) entry which is preliminary data.</text>
</comment>
<keyword evidence="1" id="KW-0732">Signal</keyword>
<keyword evidence="3" id="KW-1185">Reference proteome</keyword>
<evidence type="ECO:0000256" key="1">
    <source>
        <dbReference type="SAM" id="SignalP"/>
    </source>
</evidence>
<dbReference type="RefSeq" id="WP_114705656.1">
    <property type="nucleotide sequence ID" value="NZ_QDKL01000001.1"/>
</dbReference>
<dbReference type="Proteomes" id="UP000443582">
    <property type="component" value="Unassembled WGS sequence"/>
</dbReference>
<evidence type="ECO:0000313" key="3">
    <source>
        <dbReference type="Proteomes" id="UP000443582"/>
    </source>
</evidence>
<sequence>MHKLNLLILAILFSSLTFASEGNDIKDNDTQVIEDDIKIEFTTACVLQGIFLENLPIRVKLSSYYREWSRREIVENISLEECERMALEIANLDDGIWDIKHQVTYKTVSARIWFKNFKTGELIEDEIFRVSLH</sequence>
<feature type="signal peptide" evidence="1">
    <location>
        <begin position="1"/>
        <end position="19"/>
    </location>
</feature>
<evidence type="ECO:0000313" key="2">
    <source>
        <dbReference type="EMBL" id="RZF22712.1"/>
    </source>
</evidence>
<proteinExistence type="predicted"/>
<name>A0ABY0IID2_9BACT</name>
<feature type="chain" id="PRO_5047428362" description="PepSY domain-containing protein" evidence="1">
    <location>
        <begin position="20"/>
        <end position="133"/>
    </location>
</feature>
<reference evidence="3" key="1">
    <citation type="journal article" date="2019" name="Int. J. Syst. Evol. Microbiol.">
        <title>Halobacteriovorax valvorus sp. nov., a novel prokaryotic predator isolated from coastal seawater of China.</title>
        <authorList>
            <person name="Chen M.-X."/>
        </authorList>
    </citation>
    <scope>NUCLEOTIDE SEQUENCE [LARGE SCALE GENOMIC DNA]</scope>
    <source>
        <strain evidence="3">BL9</strain>
    </source>
</reference>
<accession>A0ABY0IID2</accession>
<organism evidence="2 3">
    <name type="scientific">Halobacteriovorax vibrionivorans</name>
    <dbReference type="NCBI Taxonomy" id="2152716"/>
    <lineage>
        <taxon>Bacteria</taxon>
        <taxon>Pseudomonadati</taxon>
        <taxon>Bdellovibrionota</taxon>
        <taxon>Bacteriovoracia</taxon>
        <taxon>Bacteriovoracales</taxon>
        <taxon>Halobacteriovoraceae</taxon>
        <taxon>Halobacteriovorax</taxon>
    </lineage>
</organism>
<protein>
    <recommendedName>
        <fullName evidence="4">PepSY domain-containing protein</fullName>
    </recommendedName>
</protein>